<dbReference type="SUPFAM" id="SSF46785">
    <property type="entry name" value="Winged helix' DNA-binding domain"/>
    <property type="match status" value="1"/>
</dbReference>
<protein>
    <submittedName>
        <fullName evidence="5">Transcriptional regulator</fullName>
    </submittedName>
</protein>
<proteinExistence type="predicted"/>
<feature type="domain" description="HTH arsR-type" evidence="4">
    <location>
        <begin position="51"/>
        <end position="162"/>
    </location>
</feature>
<name>A0A4P6JK46_KTERU</name>
<dbReference type="PROSITE" id="PS50987">
    <property type="entry name" value="HTH_ARSR_2"/>
    <property type="match status" value="1"/>
</dbReference>
<dbReference type="AlphaFoldDB" id="A0A4P6JK46"/>
<evidence type="ECO:0000313" key="5">
    <source>
        <dbReference type="EMBL" id="QBD75515.1"/>
    </source>
</evidence>
<keyword evidence="2" id="KW-0238">DNA-binding</keyword>
<dbReference type="KEGG" id="kbs:EPA93_05655"/>
<dbReference type="GO" id="GO:0003700">
    <property type="term" value="F:DNA-binding transcription factor activity"/>
    <property type="evidence" value="ECO:0007669"/>
    <property type="project" value="InterPro"/>
</dbReference>
<dbReference type="SMART" id="SM00418">
    <property type="entry name" value="HTH_ARSR"/>
    <property type="match status" value="1"/>
</dbReference>
<dbReference type="InterPro" id="IPR036390">
    <property type="entry name" value="WH_DNA-bd_sf"/>
</dbReference>
<dbReference type="OrthoDB" id="9798835at2"/>
<evidence type="ECO:0000256" key="2">
    <source>
        <dbReference type="ARBA" id="ARBA00023125"/>
    </source>
</evidence>
<dbReference type="Pfam" id="PF01022">
    <property type="entry name" value="HTH_5"/>
    <property type="match status" value="1"/>
</dbReference>
<dbReference type="Proteomes" id="UP000290365">
    <property type="component" value="Chromosome"/>
</dbReference>
<dbReference type="GO" id="GO:0003677">
    <property type="term" value="F:DNA binding"/>
    <property type="evidence" value="ECO:0007669"/>
    <property type="project" value="UniProtKB-KW"/>
</dbReference>
<dbReference type="InterPro" id="IPR051011">
    <property type="entry name" value="Metal_resp_trans_reg"/>
</dbReference>
<keyword evidence="6" id="KW-1185">Reference proteome</keyword>
<dbReference type="CDD" id="cd00090">
    <property type="entry name" value="HTH_ARSR"/>
    <property type="match status" value="1"/>
</dbReference>
<organism evidence="5 6">
    <name type="scientific">Ktedonosporobacter rubrisoli</name>
    <dbReference type="NCBI Taxonomy" id="2509675"/>
    <lineage>
        <taxon>Bacteria</taxon>
        <taxon>Bacillati</taxon>
        <taxon>Chloroflexota</taxon>
        <taxon>Ktedonobacteria</taxon>
        <taxon>Ktedonobacterales</taxon>
        <taxon>Ktedonosporobacteraceae</taxon>
        <taxon>Ktedonosporobacter</taxon>
    </lineage>
</organism>
<evidence type="ECO:0000259" key="4">
    <source>
        <dbReference type="PROSITE" id="PS50987"/>
    </source>
</evidence>
<reference evidence="5 6" key="1">
    <citation type="submission" date="2019-01" db="EMBL/GenBank/DDBJ databases">
        <title>Ktedonosporobacter rubrisoli SCAWS-G2.</title>
        <authorList>
            <person name="Huang Y."/>
            <person name="Yan B."/>
        </authorList>
    </citation>
    <scope>NUCLEOTIDE SEQUENCE [LARGE SCALE GENOMIC DNA]</scope>
    <source>
        <strain evidence="5 6">SCAWS-G2</strain>
    </source>
</reference>
<dbReference type="InterPro" id="IPR001845">
    <property type="entry name" value="HTH_ArsR_DNA-bd_dom"/>
</dbReference>
<evidence type="ECO:0000256" key="1">
    <source>
        <dbReference type="ARBA" id="ARBA00023015"/>
    </source>
</evidence>
<evidence type="ECO:0000256" key="3">
    <source>
        <dbReference type="ARBA" id="ARBA00023163"/>
    </source>
</evidence>
<gene>
    <name evidence="5" type="ORF">EPA93_05655</name>
</gene>
<dbReference type="PANTHER" id="PTHR43132">
    <property type="entry name" value="ARSENICAL RESISTANCE OPERON REPRESSOR ARSR-RELATED"/>
    <property type="match status" value="1"/>
</dbReference>
<dbReference type="InterPro" id="IPR011991">
    <property type="entry name" value="ArsR-like_HTH"/>
</dbReference>
<dbReference type="Gene3D" id="1.10.10.10">
    <property type="entry name" value="Winged helix-like DNA-binding domain superfamily/Winged helix DNA-binding domain"/>
    <property type="match status" value="1"/>
</dbReference>
<sequence>MLAYYPGDGGPTNPYVIVCQVYKKVIQKKLECASIILQIFLLCQGKICYTMDMEQKLLLAKVASALSDPIRLRILDILIKGRDETCISTPHPELPYALCPYLDVRPKLDNIAPSKLSYHLKELRDAGLVEERRMGKQVFYLVNHKTVEQFLQAVKESYLIPLPDAVTPR</sequence>
<evidence type="ECO:0000313" key="6">
    <source>
        <dbReference type="Proteomes" id="UP000290365"/>
    </source>
</evidence>
<dbReference type="EMBL" id="CP035758">
    <property type="protein sequence ID" value="QBD75515.1"/>
    <property type="molecule type" value="Genomic_DNA"/>
</dbReference>
<dbReference type="PANTHER" id="PTHR43132:SF2">
    <property type="entry name" value="ARSENICAL RESISTANCE OPERON REPRESSOR ARSR-RELATED"/>
    <property type="match status" value="1"/>
</dbReference>
<keyword evidence="1" id="KW-0805">Transcription regulation</keyword>
<accession>A0A4P6JK46</accession>
<keyword evidence="3" id="KW-0804">Transcription</keyword>
<dbReference type="InterPro" id="IPR036388">
    <property type="entry name" value="WH-like_DNA-bd_sf"/>
</dbReference>